<comment type="caution">
    <text evidence="2">The sequence shown here is derived from an EMBL/GenBank/DDBJ whole genome shotgun (WGS) entry which is preliminary data.</text>
</comment>
<sequence>MRTKHVLMTTALMALFAACSNEEFLDNAQSVPGGVDNQRPTVENVTLNLVGEDGAATRLGFTKEEGYKWGKGDVIGALLMDDWNDSQEGVNGDRPSTVPAKKWNEYTWTQRYVLSDQIHTDYPFTRKDDGTWSCDAKMQEGNYFFAFPFATYEGKREALHDLSIQEQHGTTPEALQAAYAANQFFIGYARIKAGVESADVVSADLQMTPVLGAVGITIKNESTGSYTVKKIVLESTDFNTVIKIDPTNALYQGENGEVKDGYNVNTKLAGWTTANYFNYANYTEMTFANKTWSYNDQFTERYSSLGQLVNNTEKSDNYDRDNALRATINPVEGCDHRAELTVYDAPVLKPQDSAKFLIMTNIYKYDEKKGNHITAYVYTDKGMMKGVIISKFNSELVDKDKVSVITDNPITVISPEEPGSVTLKIDGNSIQEPNQMNVYNEKDLVQLIEWNKNMRRPFTATLMNDVTLTKEMSEYLVSEDWEDARMVVENAESMDNMLTIEEGAAANILDKIIVNTDVEIKNNLTLGSESYVNGEYTGITGSNNKPISAKEQNLYIAEGATVTVNSAIEWDNNKEGKVLYVAENEGTLTINAEVEQLAVKNKGELNINAEVTVYNSASNEANATVTVGEKGILRAGGNFTNEGQQVGSDAEEYAVIYNNGQIYNLNNNEYGKIYVGAGAGVITNVNSNKGIIDITNNINANFTKVGTISFTAKAKTALLDVIKAGVTELIVDGGSIEGVAVTNSNSQVTAQATAVKNVIVKENGGTIGTAALDANGKRVYWDTQFPNADIEINGNVTLTDMLIGGNIFDIKAGTTTIKGTVDAQESTVTIASYDDKKYVAHAASLFIPSNKDVFKADALDKSSNPKAGVAKVNNQGTVYLNEKGLICYGDNWAGNAPKDYPTTPDTNYAPATLEISAGTLADVKTLYDDFSRVTKIVIKTQIDMENKENLNNIDLLQGKDIELYEDLKNIPADKNLVVKSVTLMSSAAISGVTRGKTFIKVDALNIGVYTLNVVNGYLEINNWIAQAGTQCGAITWDSSNNSPYVKAEAEVVAKNNAGEYLWYNFNEKSWKEF</sequence>
<dbReference type="AlphaFoldDB" id="A0A9E2NNX3"/>
<evidence type="ECO:0000313" key="2">
    <source>
        <dbReference type="EMBL" id="MBU3814455.1"/>
    </source>
</evidence>
<evidence type="ECO:0000256" key="1">
    <source>
        <dbReference type="SAM" id="SignalP"/>
    </source>
</evidence>
<evidence type="ECO:0008006" key="4">
    <source>
        <dbReference type="Google" id="ProtNLM"/>
    </source>
</evidence>
<evidence type="ECO:0000313" key="3">
    <source>
        <dbReference type="Proteomes" id="UP000824236"/>
    </source>
</evidence>
<organism evidence="2 3">
    <name type="scientific">Candidatus Bacteroides intestinipullorum</name>
    <dbReference type="NCBI Taxonomy" id="2838471"/>
    <lineage>
        <taxon>Bacteria</taxon>
        <taxon>Pseudomonadati</taxon>
        <taxon>Bacteroidota</taxon>
        <taxon>Bacteroidia</taxon>
        <taxon>Bacteroidales</taxon>
        <taxon>Bacteroidaceae</taxon>
        <taxon>Bacteroides</taxon>
    </lineage>
</organism>
<reference evidence="2" key="1">
    <citation type="journal article" date="2021" name="PeerJ">
        <title>Extensive microbial diversity within the chicken gut microbiome revealed by metagenomics and culture.</title>
        <authorList>
            <person name="Gilroy R."/>
            <person name="Ravi A."/>
            <person name="Getino M."/>
            <person name="Pursley I."/>
            <person name="Horton D.L."/>
            <person name="Alikhan N.F."/>
            <person name="Baker D."/>
            <person name="Gharbi K."/>
            <person name="Hall N."/>
            <person name="Watson M."/>
            <person name="Adriaenssens E.M."/>
            <person name="Foster-Nyarko E."/>
            <person name="Jarju S."/>
            <person name="Secka A."/>
            <person name="Antonio M."/>
            <person name="Oren A."/>
            <person name="Chaudhuri R.R."/>
            <person name="La Ragione R."/>
            <person name="Hildebrand F."/>
            <person name="Pallen M.J."/>
        </authorList>
    </citation>
    <scope>NUCLEOTIDE SEQUENCE</scope>
    <source>
        <strain evidence="2">B3-3758</strain>
    </source>
</reference>
<gene>
    <name evidence="2" type="ORF">H9791_08120</name>
</gene>
<reference evidence="2" key="2">
    <citation type="submission" date="2021-04" db="EMBL/GenBank/DDBJ databases">
        <authorList>
            <person name="Gilroy R."/>
        </authorList>
    </citation>
    <scope>NUCLEOTIDE SEQUENCE</scope>
    <source>
        <strain evidence="2">B3-3758</strain>
    </source>
</reference>
<protein>
    <recommendedName>
        <fullName evidence="4">Fimbrillin family protein</fullName>
    </recommendedName>
</protein>
<keyword evidence="1" id="KW-0732">Signal</keyword>
<feature type="signal peptide" evidence="1">
    <location>
        <begin position="1"/>
        <end position="20"/>
    </location>
</feature>
<dbReference type="PROSITE" id="PS51257">
    <property type="entry name" value="PROKAR_LIPOPROTEIN"/>
    <property type="match status" value="1"/>
</dbReference>
<accession>A0A9E2NNX3</accession>
<proteinExistence type="predicted"/>
<dbReference type="Proteomes" id="UP000824236">
    <property type="component" value="Unassembled WGS sequence"/>
</dbReference>
<dbReference type="EMBL" id="JAHLFO010000113">
    <property type="protein sequence ID" value="MBU3814455.1"/>
    <property type="molecule type" value="Genomic_DNA"/>
</dbReference>
<name>A0A9E2NNX3_9BACE</name>
<feature type="chain" id="PRO_5038495708" description="Fimbrillin family protein" evidence="1">
    <location>
        <begin position="21"/>
        <end position="1073"/>
    </location>
</feature>